<protein>
    <submittedName>
        <fullName evidence="1">Uncharacterized protein</fullName>
    </submittedName>
</protein>
<accession>A0AAN9B1T0</accession>
<sequence length="196" mass="22220">MEIKSAGRQFQRAATRHGIDLKRVLDRRTKVKISSLLSPESQKAMLMVQQDVHQSAISREQTVIPVVRHLTPGMHDVINYRHSDDVSDADCVGFGVMLDKVCTTRLHGDITDKNSTPRQSKKRALRSGDHLHVAMEVVEIVRHDCDDVSKEHYDDTDDEQEAIQRAADVSCQERCQAWVELHFDTDDTSSQSSAER</sequence>
<proteinExistence type="predicted"/>
<dbReference type="EMBL" id="JBAMIC010000013">
    <property type="protein sequence ID" value="KAK7097318.1"/>
    <property type="molecule type" value="Genomic_DNA"/>
</dbReference>
<name>A0AAN9B1T0_9CAEN</name>
<comment type="caution">
    <text evidence="1">The sequence shown here is derived from an EMBL/GenBank/DDBJ whole genome shotgun (WGS) entry which is preliminary data.</text>
</comment>
<keyword evidence="2" id="KW-1185">Reference proteome</keyword>
<dbReference type="AlphaFoldDB" id="A0AAN9B1T0"/>
<dbReference type="Proteomes" id="UP001374579">
    <property type="component" value="Unassembled WGS sequence"/>
</dbReference>
<reference evidence="1 2" key="1">
    <citation type="submission" date="2024-02" db="EMBL/GenBank/DDBJ databases">
        <title>Chromosome-scale genome assembly of the rough periwinkle Littorina saxatilis.</title>
        <authorList>
            <person name="De Jode A."/>
            <person name="Faria R."/>
            <person name="Formenti G."/>
            <person name="Sims Y."/>
            <person name="Smith T.P."/>
            <person name="Tracey A."/>
            <person name="Wood J.M.D."/>
            <person name="Zagrodzka Z.B."/>
            <person name="Johannesson K."/>
            <person name="Butlin R.K."/>
            <person name="Leder E.H."/>
        </authorList>
    </citation>
    <scope>NUCLEOTIDE SEQUENCE [LARGE SCALE GENOMIC DNA]</scope>
    <source>
        <strain evidence="1">Snail1</strain>
        <tissue evidence="1">Muscle</tissue>
    </source>
</reference>
<evidence type="ECO:0000313" key="1">
    <source>
        <dbReference type="EMBL" id="KAK7097318.1"/>
    </source>
</evidence>
<organism evidence="1 2">
    <name type="scientific">Littorina saxatilis</name>
    <dbReference type="NCBI Taxonomy" id="31220"/>
    <lineage>
        <taxon>Eukaryota</taxon>
        <taxon>Metazoa</taxon>
        <taxon>Spiralia</taxon>
        <taxon>Lophotrochozoa</taxon>
        <taxon>Mollusca</taxon>
        <taxon>Gastropoda</taxon>
        <taxon>Caenogastropoda</taxon>
        <taxon>Littorinimorpha</taxon>
        <taxon>Littorinoidea</taxon>
        <taxon>Littorinidae</taxon>
        <taxon>Littorina</taxon>
    </lineage>
</organism>
<gene>
    <name evidence="1" type="ORF">V1264_004315</name>
</gene>
<evidence type="ECO:0000313" key="2">
    <source>
        <dbReference type="Proteomes" id="UP001374579"/>
    </source>
</evidence>